<accession>A0A2G9Y732</accession>
<proteinExistence type="predicted"/>
<dbReference type="Proteomes" id="UP000231025">
    <property type="component" value="Unassembled WGS sequence"/>
</dbReference>
<dbReference type="AlphaFoldDB" id="A0A2G9Y732"/>
<evidence type="ECO:0000313" key="1">
    <source>
        <dbReference type="EMBL" id="PIP15006.1"/>
    </source>
</evidence>
<protein>
    <submittedName>
        <fullName evidence="1">Uncharacterized protein</fullName>
    </submittedName>
</protein>
<dbReference type="EMBL" id="PCRE01000030">
    <property type="protein sequence ID" value="PIP15006.1"/>
    <property type="molecule type" value="Genomic_DNA"/>
</dbReference>
<comment type="caution">
    <text evidence="1">The sequence shown here is derived from an EMBL/GenBank/DDBJ whole genome shotgun (WGS) entry which is preliminary data.</text>
</comment>
<evidence type="ECO:0000313" key="2">
    <source>
        <dbReference type="Proteomes" id="UP000231025"/>
    </source>
</evidence>
<sequence>MAGVEGPQKEKFVPISQRLPDALKGWNKEDAQASELDLICQKVRNVYAQMTWGNLIQDYDRLNEHSSGLEIEKNIYYQSRKTDFIKTVNKYHLQKSRISDFKDGKVIKNSDDRNFLSNRFRAEALGKDLYQWMIDALKTKDNSLIAQAIYIIFNTENPFLYISPKVTTFIKRTMDRFRDNLPELTEKGFGKMEHFIQELNFATHADFLNDWGYCQEAGETYFGLLEDKEVGNLLFRDTVLLANDERATLFPAQIFNFFEQIIRLYPKTESYDQAIKQFYKEYPIGIHQYFNGKTNIIITGAQRSLEHLNLSEEGIWPGKILLALFSGPPEVSLQEAFYTACHKCITVDREGEEVLKSIENGGQASFVRNELLPGQKRANRHFFIGNFKKEENLTHTHIKGDLPKDKKNIERILGKAISKLSVITDKRGSLLYLKGNELLEHLRWLFKIANKNPEVLVYLSRGISTNMLIDLVIQNKYDHWSLAYGISSLRMGELMIIPTDQIRLEGAAGETLFPLIIISHLNSLLEKKKNLTNQEKRSITLIIFCSILGLCGKYLEELFAQSGMGFDIDSFYYTFLGEEKYLFEKRGHLFAEQLLIFFRKMLRGDDKKEAILELRESIGTEIDQSYVDIVTEYPIEYVYEIIDLIVHSNEISTSLQGINVHEIYKFADRLNDL</sequence>
<name>A0A2G9Y732_9BACT</name>
<reference evidence="1 2" key="1">
    <citation type="submission" date="2017-09" db="EMBL/GenBank/DDBJ databases">
        <title>Depth-based differentiation of microbial function through sediment-hosted aquifers and enrichment of novel symbionts in the deep terrestrial subsurface.</title>
        <authorList>
            <person name="Probst A.J."/>
            <person name="Ladd B."/>
            <person name="Jarett J.K."/>
            <person name="Geller-Mcgrath D.E."/>
            <person name="Sieber C.M."/>
            <person name="Emerson J.B."/>
            <person name="Anantharaman K."/>
            <person name="Thomas B.C."/>
            <person name="Malmstrom R."/>
            <person name="Stieglmeier M."/>
            <person name="Klingl A."/>
            <person name="Woyke T."/>
            <person name="Ryan C.M."/>
            <person name="Banfield J.F."/>
        </authorList>
    </citation>
    <scope>NUCLEOTIDE SEQUENCE [LARGE SCALE GENOMIC DNA]</scope>
    <source>
        <strain evidence="1">CG23_combo_of_CG06-09_8_20_14_all_35_49</strain>
    </source>
</reference>
<gene>
    <name evidence="1" type="ORF">COX47_02065</name>
</gene>
<organism evidence="1 2">
    <name type="scientific">Candidatus Roizmanbacteria bacterium CG23_combo_of_CG06-09_8_20_14_all_35_49</name>
    <dbReference type="NCBI Taxonomy" id="1974863"/>
    <lineage>
        <taxon>Bacteria</taxon>
        <taxon>Candidatus Roizmaniibacteriota</taxon>
    </lineage>
</organism>